<dbReference type="SUPFAM" id="SSF53850">
    <property type="entry name" value="Periplasmic binding protein-like II"/>
    <property type="match status" value="1"/>
</dbReference>
<evidence type="ECO:0000256" key="1">
    <source>
        <dbReference type="ARBA" id="ARBA00004308"/>
    </source>
</evidence>
<keyword evidence="7" id="KW-1185">Reference proteome</keyword>
<proteinExistence type="predicted"/>
<accession>A0ABV6G620</accession>
<dbReference type="PANTHER" id="PTHR30024">
    <property type="entry name" value="ALIPHATIC SULFONATES-BINDING PROTEIN-RELATED"/>
    <property type="match status" value="1"/>
</dbReference>
<keyword evidence="4" id="KW-0997">Cell inner membrane</keyword>
<evidence type="ECO:0000256" key="2">
    <source>
        <dbReference type="ARBA" id="ARBA00022448"/>
    </source>
</evidence>
<protein>
    <submittedName>
        <fullName evidence="6">CmpA/NrtA family ABC transporter substrate-binding protein</fullName>
    </submittedName>
</protein>
<keyword evidence="2" id="KW-0813">Transport</keyword>
<keyword evidence="5" id="KW-0472">Membrane</keyword>
<dbReference type="Gene3D" id="3.40.190.10">
    <property type="entry name" value="Periplasmic binding protein-like II"/>
    <property type="match status" value="2"/>
</dbReference>
<evidence type="ECO:0000256" key="3">
    <source>
        <dbReference type="ARBA" id="ARBA00022475"/>
    </source>
</evidence>
<name>A0ABV6G620_9GAMM</name>
<dbReference type="EMBL" id="JBHLVX010000049">
    <property type="protein sequence ID" value="MFC0268704.1"/>
    <property type="molecule type" value="Genomic_DNA"/>
</dbReference>
<gene>
    <name evidence="6" type="ORF">ACFFHW_12055</name>
</gene>
<dbReference type="Proteomes" id="UP001589814">
    <property type="component" value="Unassembled WGS sequence"/>
</dbReference>
<dbReference type="CDD" id="cd13553">
    <property type="entry name" value="PBP2_NrtA_CpmA_like"/>
    <property type="match status" value="1"/>
</dbReference>
<organism evidence="6 7">
    <name type="scientific">Kushneria aurantia</name>
    <dbReference type="NCBI Taxonomy" id="504092"/>
    <lineage>
        <taxon>Bacteria</taxon>
        <taxon>Pseudomonadati</taxon>
        <taxon>Pseudomonadota</taxon>
        <taxon>Gammaproteobacteria</taxon>
        <taxon>Oceanospirillales</taxon>
        <taxon>Halomonadaceae</taxon>
        <taxon>Kushneria</taxon>
    </lineage>
</organism>
<evidence type="ECO:0000313" key="6">
    <source>
        <dbReference type="EMBL" id="MFC0268704.1"/>
    </source>
</evidence>
<dbReference type="InterPro" id="IPR044527">
    <property type="entry name" value="NrtA/CpmA_ABC-bd_dom"/>
</dbReference>
<keyword evidence="3" id="KW-1003">Cell membrane</keyword>
<sequence length="397" mass="43522">MSADKTGGNFAPLTLGILPLIDAAPLVAALHGGFFEREGLAVRLKVEGSWASLRDKLQVGAIQGAQLLPLMPLASSLGLDGRTTPMLSALTLSRNGNAITLSREVADAMADYRRCDAGAGAREQALDAARALARLIAARRADGLPPLRLANVYPFSSHRYQLRYWLASAGLDPDRDLSLRVVPPPAMVEQLAEGRIDGYCVGAPWNDIAARRGIGEIVAQGAAIWEGAQEKVFGVCRDWQEAHREAYHALLRALLAACRWLDEDNNHRQQTARWLSDGGYLNVAPEDIEASLDRQRGDIIFFDGVANFPWRSQTAWYAAQMRRWGHLAMDPDRVKAEIEDTLRPDLYRRAAHSMGLDAPIADWRCEGGHGAPWHTEGAHGPLGMLPDRFLDDAIFTP</sequence>
<dbReference type="PANTHER" id="PTHR30024:SF43">
    <property type="entry name" value="BLL4572 PROTEIN"/>
    <property type="match status" value="1"/>
</dbReference>
<dbReference type="RefSeq" id="WP_019952591.1">
    <property type="nucleotide sequence ID" value="NZ_JBHLVX010000049.1"/>
</dbReference>
<evidence type="ECO:0000256" key="4">
    <source>
        <dbReference type="ARBA" id="ARBA00022519"/>
    </source>
</evidence>
<evidence type="ECO:0000256" key="5">
    <source>
        <dbReference type="ARBA" id="ARBA00023136"/>
    </source>
</evidence>
<dbReference type="Pfam" id="PF13379">
    <property type="entry name" value="NMT1_2"/>
    <property type="match status" value="1"/>
</dbReference>
<comment type="subcellular location">
    <subcellularLocation>
        <location evidence="1">Endomembrane system</location>
    </subcellularLocation>
</comment>
<evidence type="ECO:0000313" key="7">
    <source>
        <dbReference type="Proteomes" id="UP001589814"/>
    </source>
</evidence>
<comment type="caution">
    <text evidence="6">The sequence shown here is derived from an EMBL/GenBank/DDBJ whole genome shotgun (WGS) entry which is preliminary data.</text>
</comment>
<reference evidence="6 7" key="1">
    <citation type="submission" date="2024-09" db="EMBL/GenBank/DDBJ databases">
        <authorList>
            <person name="Sun Q."/>
            <person name="Mori K."/>
        </authorList>
    </citation>
    <scope>NUCLEOTIDE SEQUENCE [LARGE SCALE GENOMIC DNA]</scope>
    <source>
        <strain evidence="6 7">CCM 7415</strain>
    </source>
</reference>